<dbReference type="Proteomes" id="UP000577956">
    <property type="component" value="Unassembled WGS sequence"/>
</dbReference>
<dbReference type="Proteomes" id="UP000618382">
    <property type="component" value="Unassembled WGS sequence"/>
</dbReference>
<name>A0A7Y9FHK8_9CELL</name>
<dbReference type="GO" id="GO:0004715">
    <property type="term" value="F:non-membrane spanning protein tyrosine kinase activity"/>
    <property type="evidence" value="ECO:0007669"/>
    <property type="project" value="UniProtKB-EC"/>
</dbReference>
<gene>
    <name evidence="11" type="ORF">BKA21_003009</name>
    <name evidence="10" type="ORF">Col01nite_32200</name>
</gene>
<dbReference type="SUPFAM" id="SSF52540">
    <property type="entry name" value="P-loop containing nucleoside triphosphate hydrolases"/>
    <property type="match status" value="1"/>
</dbReference>
<feature type="compositionally biased region" description="Low complexity" evidence="9">
    <location>
        <begin position="564"/>
        <end position="586"/>
    </location>
</feature>
<reference evidence="10 13" key="2">
    <citation type="submission" date="2021-01" db="EMBL/GenBank/DDBJ databases">
        <title>Whole genome shotgun sequence of Cellulomonas oligotrophica NBRC 109435.</title>
        <authorList>
            <person name="Komaki H."/>
            <person name="Tamura T."/>
        </authorList>
    </citation>
    <scope>NUCLEOTIDE SEQUENCE [LARGE SCALE GENOMIC DNA]</scope>
    <source>
        <strain evidence="10 13">NBRC 109435</strain>
    </source>
</reference>
<dbReference type="InterPro" id="IPR033756">
    <property type="entry name" value="YlxH/NBP35"/>
</dbReference>
<feature type="compositionally biased region" description="Low complexity" evidence="9">
    <location>
        <begin position="452"/>
        <end position="471"/>
    </location>
</feature>
<sequence>MEPAEYLAALRKHWLVVAVLAVLGFGAAYAWSQTLPPSYRTTSSVYVTVPQTTSVGELVQGSTYAQASIESYAQLATKPYVLDPVIDRLDLDTDARSLARSVTATSPLNSKILEISAVAGDPDKAASIANAVSAQLATAVEDLEGEGADGAPNVEITVVAQAAPPSYAFSPNTKLNAATGLAAGLVLGVVLALARTVLDTRVRSLRDVRRVTGTAVLSTVRFDRKRRKAPLAMVDDPFGDRAEAYRKLRTNLRFLTVAGPSRSMVVTSSLPTEGKSTAAINLAIAMAEGGARVVLVDADLRRPSVARYLGLEGSVGLTTTLIGEARFEDVVQPWGDGTLHVLPAGQVPPNPSELLDSPAMADLLRDLGERYDVVILDSAPLLPVTDAAVLSRMTDGALVVVGCRRVHRAQLQDALTSLAAVEARVLGLLLNQVSSKDSGAAVTYGSTPQSTARAWPAMRRPARRAAASHAAPPRPVAPPTAAAAGPSARRLPDEGEMPTVAVPIVTLGQRVAAGASAPVPEAGPVRLFIGPPPPPAPAPAADVPGPVTATTAPDEPDEASRRGPTSAPTPAASPEASAADEPPSDALGPLLGPLSDTRLRDPQAGATTSS</sequence>
<comment type="caution">
    <text evidence="11">The sequence shown here is derived from an EMBL/GenBank/DDBJ whole genome shotgun (WGS) entry which is preliminary data.</text>
</comment>
<dbReference type="GO" id="GO:0005524">
    <property type="term" value="F:ATP binding"/>
    <property type="evidence" value="ECO:0007669"/>
    <property type="project" value="UniProtKB-KW"/>
</dbReference>
<keyword evidence="5" id="KW-0418">Kinase</keyword>
<evidence type="ECO:0000256" key="9">
    <source>
        <dbReference type="SAM" id="MobiDB-lite"/>
    </source>
</evidence>
<evidence type="ECO:0000313" key="11">
    <source>
        <dbReference type="EMBL" id="NYD87460.1"/>
    </source>
</evidence>
<dbReference type="EC" id="2.7.10.2" evidence="2"/>
<dbReference type="CDD" id="cd05387">
    <property type="entry name" value="BY-kinase"/>
    <property type="match status" value="1"/>
</dbReference>
<dbReference type="PANTHER" id="PTHR32309:SF13">
    <property type="entry name" value="FERRIC ENTEROBACTIN TRANSPORT PROTEIN FEPE"/>
    <property type="match status" value="1"/>
</dbReference>
<reference evidence="11 12" key="1">
    <citation type="submission" date="2020-07" db="EMBL/GenBank/DDBJ databases">
        <title>Sequencing the genomes of 1000 actinobacteria strains.</title>
        <authorList>
            <person name="Klenk H.-P."/>
        </authorList>
    </citation>
    <scope>NUCLEOTIDE SEQUENCE [LARGE SCALE GENOMIC DNA]</scope>
    <source>
        <strain evidence="11 12">DSM 24482</strain>
    </source>
</reference>
<keyword evidence="3" id="KW-0808">Transferase</keyword>
<feature type="compositionally biased region" description="Low complexity" evidence="9">
    <location>
        <begin position="539"/>
        <end position="553"/>
    </location>
</feature>
<dbReference type="EMBL" id="BONN01000012">
    <property type="protein sequence ID" value="GIG34061.1"/>
    <property type="molecule type" value="Genomic_DNA"/>
</dbReference>
<evidence type="ECO:0000256" key="3">
    <source>
        <dbReference type="ARBA" id="ARBA00022679"/>
    </source>
</evidence>
<dbReference type="GO" id="GO:0042802">
    <property type="term" value="F:identical protein binding"/>
    <property type="evidence" value="ECO:0007669"/>
    <property type="project" value="UniProtKB-ARBA"/>
</dbReference>
<evidence type="ECO:0000313" key="10">
    <source>
        <dbReference type="EMBL" id="GIG34061.1"/>
    </source>
</evidence>
<comment type="similarity">
    <text evidence="1">Belongs to the CpsD/CapB family.</text>
</comment>
<evidence type="ECO:0000256" key="8">
    <source>
        <dbReference type="ARBA" id="ARBA00051245"/>
    </source>
</evidence>
<evidence type="ECO:0000256" key="5">
    <source>
        <dbReference type="ARBA" id="ARBA00022777"/>
    </source>
</evidence>
<dbReference type="EMBL" id="JACCBK010000001">
    <property type="protein sequence ID" value="NYD87460.1"/>
    <property type="molecule type" value="Genomic_DNA"/>
</dbReference>
<keyword evidence="4" id="KW-0547">Nucleotide-binding</keyword>
<proteinExistence type="inferred from homology"/>
<dbReference type="Pfam" id="PF10609">
    <property type="entry name" value="ParA"/>
    <property type="match status" value="1"/>
</dbReference>
<dbReference type="FunFam" id="3.40.50.300:FF:000527">
    <property type="entry name" value="Tyrosine-protein kinase etk"/>
    <property type="match status" value="1"/>
</dbReference>
<dbReference type="GO" id="GO:0005886">
    <property type="term" value="C:plasma membrane"/>
    <property type="evidence" value="ECO:0007669"/>
    <property type="project" value="TreeGrafter"/>
</dbReference>
<keyword evidence="6" id="KW-0067">ATP-binding</keyword>
<feature type="compositionally biased region" description="Low complexity" evidence="9">
    <location>
        <begin position="479"/>
        <end position="489"/>
    </location>
</feature>
<dbReference type="PANTHER" id="PTHR32309">
    <property type="entry name" value="TYROSINE-PROTEIN KINASE"/>
    <property type="match status" value="1"/>
</dbReference>
<evidence type="ECO:0000256" key="4">
    <source>
        <dbReference type="ARBA" id="ARBA00022741"/>
    </source>
</evidence>
<dbReference type="InterPro" id="IPR050445">
    <property type="entry name" value="Bact_polysacc_biosynth/exp"/>
</dbReference>
<dbReference type="NCBIfam" id="TIGR01007">
    <property type="entry name" value="eps_fam"/>
    <property type="match status" value="1"/>
</dbReference>
<dbReference type="InterPro" id="IPR005702">
    <property type="entry name" value="Wzc-like_C"/>
</dbReference>
<dbReference type="InterPro" id="IPR027417">
    <property type="entry name" value="P-loop_NTPase"/>
</dbReference>
<evidence type="ECO:0000313" key="12">
    <source>
        <dbReference type="Proteomes" id="UP000577956"/>
    </source>
</evidence>
<evidence type="ECO:0000256" key="1">
    <source>
        <dbReference type="ARBA" id="ARBA00007316"/>
    </source>
</evidence>
<dbReference type="RefSeq" id="WP_179625389.1">
    <property type="nucleotide sequence ID" value="NZ_BAABFI010000007.1"/>
</dbReference>
<feature type="region of interest" description="Disordered" evidence="9">
    <location>
        <begin position="439"/>
        <end position="495"/>
    </location>
</feature>
<protein>
    <recommendedName>
        <fullName evidence="2">non-specific protein-tyrosine kinase</fullName>
        <ecNumber evidence="2">2.7.10.2</ecNumber>
    </recommendedName>
</protein>
<keyword evidence="7" id="KW-0829">Tyrosine-protein kinase</keyword>
<organism evidence="11 12">
    <name type="scientific">Cellulomonas oligotrophica</name>
    <dbReference type="NCBI Taxonomy" id="931536"/>
    <lineage>
        <taxon>Bacteria</taxon>
        <taxon>Bacillati</taxon>
        <taxon>Actinomycetota</taxon>
        <taxon>Actinomycetes</taxon>
        <taxon>Micrococcales</taxon>
        <taxon>Cellulomonadaceae</taxon>
        <taxon>Cellulomonas</taxon>
    </lineage>
</organism>
<evidence type="ECO:0000256" key="6">
    <source>
        <dbReference type="ARBA" id="ARBA00022840"/>
    </source>
</evidence>
<evidence type="ECO:0000256" key="2">
    <source>
        <dbReference type="ARBA" id="ARBA00011903"/>
    </source>
</evidence>
<dbReference type="AlphaFoldDB" id="A0A7Y9FHK8"/>
<evidence type="ECO:0000256" key="7">
    <source>
        <dbReference type="ARBA" id="ARBA00023137"/>
    </source>
</evidence>
<accession>A0A7Y9FHK8</accession>
<feature type="region of interest" description="Disordered" evidence="9">
    <location>
        <begin position="526"/>
        <end position="610"/>
    </location>
</feature>
<comment type="catalytic activity">
    <reaction evidence="8">
        <text>L-tyrosyl-[protein] + ATP = O-phospho-L-tyrosyl-[protein] + ADP + H(+)</text>
        <dbReference type="Rhea" id="RHEA:10596"/>
        <dbReference type="Rhea" id="RHEA-COMP:10136"/>
        <dbReference type="Rhea" id="RHEA-COMP:20101"/>
        <dbReference type="ChEBI" id="CHEBI:15378"/>
        <dbReference type="ChEBI" id="CHEBI:30616"/>
        <dbReference type="ChEBI" id="CHEBI:46858"/>
        <dbReference type="ChEBI" id="CHEBI:61978"/>
        <dbReference type="ChEBI" id="CHEBI:456216"/>
        <dbReference type="EC" id="2.7.10.2"/>
    </reaction>
</comment>
<evidence type="ECO:0000313" key="13">
    <source>
        <dbReference type="Proteomes" id="UP000618382"/>
    </source>
</evidence>
<keyword evidence="13" id="KW-1185">Reference proteome</keyword>
<dbReference type="Gene3D" id="3.40.50.300">
    <property type="entry name" value="P-loop containing nucleotide triphosphate hydrolases"/>
    <property type="match status" value="1"/>
</dbReference>